<dbReference type="Proteomes" id="UP000235916">
    <property type="component" value="Unassembled WGS sequence"/>
</dbReference>
<comment type="caution">
    <text evidence="2">The sequence shown here is derived from an EMBL/GenBank/DDBJ whole genome shotgun (WGS) entry which is preliminary data.</text>
</comment>
<gene>
    <name evidence="2" type="ORF">C1O66_09745</name>
</gene>
<dbReference type="SUPFAM" id="SSF53756">
    <property type="entry name" value="UDP-Glycosyltransferase/glycogen phosphorylase"/>
    <property type="match status" value="1"/>
</dbReference>
<dbReference type="PANTHER" id="PTHR12526">
    <property type="entry name" value="GLYCOSYLTRANSFERASE"/>
    <property type="match status" value="1"/>
</dbReference>
<dbReference type="Pfam" id="PF13692">
    <property type="entry name" value="Glyco_trans_1_4"/>
    <property type="match status" value="1"/>
</dbReference>
<dbReference type="Gene3D" id="3.40.50.2000">
    <property type="entry name" value="Glycogen Phosphorylase B"/>
    <property type="match status" value="2"/>
</dbReference>
<dbReference type="RefSeq" id="WP_102767700.1">
    <property type="nucleotide sequence ID" value="NZ_POSP01000003.1"/>
</dbReference>
<evidence type="ECO:0000313" key="2">
    <source>
        <dbReference type="EMBL" id="PND37781.1"/>
    </source>
</evidence>
<protein>
    <submittedName>
        <fullName evidence="2">Glycosyltransferase family 1 protein</fullName>
    </submittedName>
</protein>
<proteinExistence type="predicted"/>
<feature type="domain" description="Glycosyltransferase subfamily 4-like N-terminal" evidence="1">
    <location>
        <begin position="18"/>
        <end position="157"/>
    </location>
</feature>
<dbReference type="AlphaFoldDB" id="A0A2N8KWG6"/>
<accession>A0A2N8KWG6</accession>
<name>A0A2N8KWG6_9BURK</name>
<organism evidence="2 3">
    <name type="scientific">Kinneretia aquatilis</name>
    <dbReference type="NCBI Taxonomy" id="2070761"/>
    <lineage>
        <taxon>Bacteria</taxon>
        <taxon>Pseudomonadati</taxon>
        <taxon>Pseudomonadota</taxon>
        <taxon>Betaproteobacteria</taxon>
        <taxon>Burkholderiales</taxon>
        <taxon>Sphaerotilaceae</taxon>
        <taxon>Roseateles</taxon>
    </lineage>
</organism>
<dbReference type="GO" id="GO:0016757">
    <property type="term" value="F:glycosyltransferase activity"/>
    <property type="evidence" value="ECO:0007669"/>
    <property type="project" value="TreeGrafter"/>
</dbReference>
<keyword evidence="3" id="KW-1185">Reference proteome</keyword>
<evidence type="ECO:0000313" key="3">
    <source>
        <dbReference type="Proteomes" id="UP000235916"/>
    </source>
</evidence>
<dbReference type="CDD" id="cd03808">
    <property type="entry name" value="GT4_CapM-like"/>
    <property type="match status" value="1"/>
</dbReference>
<dbReference type="InterPro" id="IPR028098">
    <property type="entry name" value="Glyco_trans_4-like_N"/>
</dbReference>
<dbReference type="PANTHER" id="PTHR12526:SF638">
    <property type="entry name" value="SPORE COAT PROTEIN SA"/>
    <property type="match status" value="1"/>
</dbReference>
<sequence>MKIVICINTAWNILNFRRGLIEALLQDGHQVIALAPRDSFANELVALGCQFVDMPMPNGGTNPIEDLRLLSRMKGYFRAERPDILLSYTAKPNIYGSIAAKATGIPVINNVAGLGAAFISKSLLTVVVKILYRHALRTSDRVFFQNATDRDLFVTERLVDVKQTGLLPGSGINLKRFQPETRKRANEPFRFLLIGRMLRDKGVVEFVEAARELGRRHHNVDFALLGAADYDNPAAISRQQVDEWVRDGLVTYLGTRKDVRAEIAAADCVVLPSYREGTPRTLLEAAAMAKPIVATDAVGCREVVAHGENGLLCRVADAADLAAKLEQMLLLSDEARAAMGAAGRLKMQREFDETLVIQHYRKAIAEIARESHPNK</sequence>
<reference evidence="2 3" key="1">
    <citation type="submission" date="2018-01" db="EMBL/GenBank/DDBJ databases">
        <title>Draft genome sequence of Paucibacter aquatile CR182 isolated from freshwater of the Nakdong River.</title>
        <authorList>
            <person name="Choi A."/>
            <person name="Chung E.J."/>
        </authorList>
    </citation>
    <scope>NUCLEOTIDE SEQUENCE [LARGE SCALE GENOMIC DNA]</scope>
    <source>
        <strain evidence="2 3">CR182</strain>
    </source>
</reference>
<dbReference type="Pfam" id="PF13579">
    <property type="entry name" value="Glyco_trans_4_4"/>
    <property type="match status" value="1"/>
</dbReference>
<dbReference type="EMBL" id="POSP01000003">
    <property type="protein sequence ID" value="PND37781.1"/>
    <property type="molecule type" value="Genomic_DNA"/>
</dbReference>
<dbReference type="OrthoDB" id="9775208at2"/>
<evidence type="ECO:0000259" key="1">
    <source>
        <dbReference type="Pfam" id="PF13579"/>
    </source>
</evidence>
<keyword evidence="2" id="KW-0808">Transferase</keyword>